<dbReference type="InterPro" id="IPR011162">
    <property type="entry name" value="MHC_I/II-like_Ag-recog"/>
</dbReference>
<dbReference type="Pfam" id="PF00969">
    <property type="entry name" value="MHC_II_beta"/>
    <property type="match status" value="1"/>
</dbReference>
<dbReference type="AlphaFoldDB" id="A0A3Q0SBI2"/>
<dbReference type="Proteomes" id="UP000261340">
    <property type="component" value="Unplaced"/>
</dbReference>
<evidence type="ECO:0000256" key="2">
    <source>
        <dbReference type="ARBA" id="ARBA00023180"/>
    </source>
</evidence>
<keyword evidence="2" id="KW-0325">Glycoprotein</keyword>
<reference evidence="4" key="1">
    <citation type="submission" date="2025-08" db="UniProtKB">
        <authorList>
            <consortium name="Ensembl"/>
        </authorList>
    </citation>
    <scope>IDENTIFICATION</scope>
</reference>
<dbReference type="InterPro" id="IPR014745">
    <property type="entry name" value="MHC_II_a/b_N"/>
</dbReference>
<dbReference type="GO" id="GO:0042613">
    <property type="term" value="C:MHC class II protein complex"/>
    <property type="evidence" value="ECO:0007669"/>
    <property type="project" value="InterPro"/>
</dbReference>
<organism evidence="4 5">
    <name type="scientific">Amphilophus citrinellus</name>
    <name type="common">Midas cichlid</name>
    <name type="synonym">Cichlasoma citrinellum</name>
    <dbReference type="NCBI Taxonomy" id="61819"/>
    <lineage>
        <taxon>Eukaryota</taxon>
        <taxon>Metazoa</taxon>
        <taxon>Chordata</taxon>
        <taxon>Craniata</taxon>
        <taxon>Vertebrata</taxon>
        <taxon>Euteleostomi</taxon>
        <taxon>Actinopterygii</taxon>
        <taxon>Neopterygii</taxon>
        <taxon>Teleostei</taxon>
        <taxon>Neoteleostei</taxon>
        <taxon>Acanthomorphata</taxon>
        <taxon>Ovalentaria</taxon>
        <taxon>Cichlomorphae</taxon>
        <taxon>Cichliformes</taxon>
        <taxon>Cichlidae</taxon>
        <taxon>New World cichlids</taxon>
        <taxon>Cichlasomatinae</taxon>
        <taxon>Heroini</taxon>
        <taxon>Amphilophus</taxon>
    </lineage>
</organism>
<keyword evidence="5" id="KW-1185">Reference proteome</keyword>
<keyword evidence="1" id="KW-1015">Disulfide bond</keyword>
<dbReference type="Ensembl" id="ENSACIT00000022815.1">
    <property type="protein sequence ID" value="ENSACIP00000022224.1"/>
    <property type="gene ID" value="ENSACIG00000017265.1"/>
</dbReference>
<dbReference type="InterPro" id="IPR000353">
    <property type="entry name" value="MHC_II_b_N"/>
</dbReference>
<evidence type="ECO:0000259" key="3">
    <source>
        <dbReference type="SMART" id="SM00921"/>
    </source>
</evidence>
<dbReference type="GeneTree" id="ENSGT00950000183127"/>
<reference evidence="4" key="2">
    <citation type="submission" date="2025-09" db="UniProtKB">
        <authorList>
            <consortium name="Ensembl"/>
        </authorList>
    </citation>
    <scope>IDENTIFICATION</scope>
</reference>
<sequence length="150" mass="16885">SDFSIICLSATLSIQTRRNRCVFNSTDPKDIELIASWYYNKMEVNRFTSSAGKFVGYTEYGVKNADFWNNGPFLNTMRAEKERFCQHNIGIWYSNVLSKSVQPTVRLHSSTPSSGHHPAMLVCSANLCNGSVQRTQLGFDSCLTHHPCPV</sequence>
<evidence type="ECO:0000313" key="5">
    <source>
        <dbReference type="Proteomes" id="UP000261340"/>
    </source>
</evidence>
<accession>A0A3Q0SBI2</accession>
<feature type="domain" description="MHC class II beta chain N-terminal" evidence="3">
    <location>
        <begin position="19"/>
        <end position="93"/>
    </location>
</feature>
<dbReference type="SMART" id="SM00921">
    <property type="entry name" value="MHC_II_beta"/>
    <property type="match status" value="1"/>
</dbReference>
<proteinExistence type="predicted"/>
<dbReference type="GO" id="GO:0006955">
    <property type="term" value="P:immune response"/>
    <property type="evidence" value="ECO:0007669"/>
    <property type="project" value="InterPro"/>
</dbReference>
<dbReference type="PANTHER" id="PTHR19944:SF99">
    <property type="entry name" value="HLA CLASS II HISTOCOMPATIBILITY ANTIGEN, DRB1 BETA CHAIN"/>
    <property type="match status" value="1"/>
</dbReference>
<evidence type="ECO:0000256" key="1">
    <source>
        <dbReference type="ARBA" id="ARBA00023157"/>
    </source>
</evidence>
<dbReference type="GO" id="GO:0019882">
    <property type="term" value="P:antigen processing and presentation"/>
    <property type="evidence" value="ECO:0007669"/>
    <property type="project" value="InterPro"/>
</dbReference>
<dbReference type="SUPFAM" id="SSF54452">
    <property type="entry name" value="MHC antigen-recognition domain"/>
    <property type="match status" value="1"/>
</dbReference>
<dbReference type="PANTHER" id="PTHR19944">
    <property type="entry name" value="MHC CLASS II-RELATED"/>
    <property type="match status" value="1"/>
</dbReference>
<dbReference type="Gene3D" id="3.10.320.10">
    <property type="entry name" value="Class II Histocompatibility Antigen, M Beta Chain, Chain B, domain 1"/>
    <property type="match status" value="1"/>
</dbReference>
<name>A0A3Q0SBI2_AMPCI</name>
<dbReference type="InterPro" id="IPR050160">
    <property type="entry name" value="MHC/Immunoglobulin"/>
</dbReference>
<evidence type="ECO:0000313" key="4">
    <source>
        <dbReference type="Ensembl" id="ENSACIP00000022224.1"/>
    </source>
</evidence>
<protein>
    <recommendedName>
        <fullName evidence="3">MHC class II beta chain N-terminal domain-containing protein</fullName>
    </recommendedName>
</protein>